<evidence type="ECO:0000256" key="1">
    <source>
        <dbReference type="ARBA" id="ARBA00023242"/>
    </source>
</evidence>
<feature type="compositionally biased region" description="Basic and acidic residues" evidence="2">
    <location>
        <begin position="152"/>
        <end position="162"/>
    </location>
</feature>
<reference evidence="3" key="1">
    <citation type="submission" date="2019-04" db="EMBL/GenBank/DDBJ databases">
        <title>Sequencing of skin fungus with MAO and IRED activity.</title>
        <authorList>
            <person name="Marsaioli A.J."/>
            <person name="Bonatto J.M.C."/>
            <person name="Reis Junior O."/>
        </authorList>
    </citation>
    <scope>NUCLEOTIDE SEQUENCE</scope>
    <source>
        <strain evidence="3">30M1</strain>
    </source>
</reference>
<dbReference type="GO" id="GO:0008270">
    <property type="term" value="F:zinc ion binding"/>
    <property type="evidence" value="ECO:0007669"/>
    <property type="project" value="InterPro"/>
</dbReference>
<accession>A0A9P4WAY2</accession>
<feature type="region of interest" description="Disordered" evidence="2">
    <location>
        <begin position="518"/>
        <end position="547"/>
    </location>
</feature>
<evidence type="ECO:0000313" key="4">
    <source>
        <dbReference type="Proteomes" id="UP000801428"/>
    </source>
</evidence>
<evidence type="ECO:0000313" key="3">
    <source>
        <dbReference type="EMBL" id="KAF3009785.1"/>
    </source>
</evidence>
<dbReference type="Proteomes" id="UP000801428">
    <property type="component" value="Unassembled WGS sequence"/>
</dbReference>
<dbReference type="InterPro" id="IPR001138">
    <property type="entry name" value="Zn2Cys6_DnaBD"/>
</dbReference>
<evidence type="ECO:0000256" key="2">
    <source>
        <dbReference type="SAM" id="MobiDB-lite"/>
    </source>
</evidence>
<sequence length="547" mass="59503">MSPPSDEYIRNILQAAQGLQPPTQAPQVDPIAELQAENRRLKAEAEKSKADAESASRRAATRHQFMKVANRRAEVAENALADVQTESSGLLKRYADRVKHLEGLIEIQKTASEQDAKQRDDKSLAEFEERLRKQLQAENEATVSKLRSEIQARENENSELKKQLQQRRQSQQTLPGIAAIQANVTQKSQQNTAQEEEASKKRKRHEIPAAGSLPQPSYKRPRSNSVLPQSLTLSATQIPAAQNARPTPSQAPTALSGRVPTPQPHSQRPTPPTRAVTTLQPPAQAPPPPAAPTSSMRLTGQEDFTVFLQKLSDNRRRIGRPQASEAEAREIFEARQRRWEQQQQQQEQEQGGAQPSQQGPAAVRASSVRELQASLAVPPSQTPRPAGDDNGLRGFAAQGLTFDDPILQGIIQGNAVTAPTVAATPAPAPAAPATASTSSLPATAASAPASAPSLIPCLHCHFKWWNETCDAGEPCQNCASFGADCHRALCVDYEAGCPRGKCARVHKADRGRYPQAIQKPKTLKREGTRAERTKGPVERAKRMGMAS</sequence>
<feature type="compositionally biased region" description="Low complexity" evidence="2">
    <location>
        <begin position="341"/>
        <end position="362"/>
    </location>
</feature>
<feature type="compositionally biased region" description="Polar residues" evidence="2">
    <location>
        <begin position="182"/>
        <end position="193"/>
    </location>
</feature>
<feature type="region of interest" description="Disordered" evidence="2">
    <location>
        <begin position="152"/>
        <end position="395"/>
    </location>
</feature>
<gene>
    <name evidence="3" type="primary">SSN6_1</name>
    <name evidence="3" type="ORF">E8E13_009956</name>
</gene>
<feature type="compositionally biased region" description="Polar residues" evidence="2">
    <location>
        <begin position="223"/>
        <end position="253"/>
    </location>
</feature>
<feature type="region of interest" description="Disordered" evidence="2">
    <location>
        <begin position="40"/>
        <end position="61"/>
    </location>
</feature>
<name>A0A9P4WAY2_CURKU</name>
<feature type="compositionally biased region" description="Basic and acidic residues" evidence="2">
    <location>
        <begin position="326"/>
        <end position="340"/>
    </location>
</feature>
<feature type="compositionally biased region" description="Basic and acidic residues" evidence="2">
    <location>
        <begin position="40"/>
        <end position="56"/>
    </location>
</feature>
<organism evidence="3 4">
    <name type="scientific">Curvularia kusanoi</name>
    <name type="common">Cochliobolus kusanoi</name>
    <dbReference type="NCBI Taxonomy" id="90978"/>
    <lineage>
        <taxon>Eukaryota</taxon>
        <taxon>Fungi</taxon>
        <taxon>Dikarya</taxon>
        <taxon>Ascomycota</taxon>
        <taxon>Pezizomycotina</taxon>
        <taxon>Dothideomycetes</taxon>
        <taxon>Pleosporomycetidae</taxon>
        <taxon>Pleosporales</taxon>
        <taxon>Pleosporineae</taxon>
        <taxon>Pleosporaceae</taxon>
        <taxon>Curvularia</taxon>
    </lineage>
</organism>
<dbReference type="GO" id="GO:0000981">
    <property type="term" value="F:DNA-binding transcription factor activity, RNA polymerase II-specific"/>
    <property type="evidence" value="ECO:0007669"/>
    <property type="project" value="InterPro"/>
</dbReference>
<proteinExistence type="predicted"/>
<dbReference type="OrthoDB" id="3684459at2759"/>
<protein>
    <submittedName>
        <fullName evidence="3">Glucose repression mediator protein</fullName>
    </submittedName>
</protein>
<dbReference type="AlphaFoldDB" id="A0A9P4WAY2"/>
<comment type="caution">
    <text evidence="3">The sequence shown here is derived from an EMBL/GenBank/DDBJ whole genome shotgun (WGS) entry which is preliminary data.</text>
</comment>
<keyword evidence="1" id="KW-0539">Nucleus</keyword>
<dbReference type="EMBL" id="SWKU01000002">
    <property type="protein sequence ID" value="KAF3009785.1"/>
    <property type="molecule type" value="Genomic_DNA"/>
</dbReference>
<dbReference type="CDD" id="cd00067">
    <property type="entry name" value="GAL4"/>
    <property type="match status" value="1"/>
</dbReference>
<feature type="compositionally biased region" description="Basic and acidic residues" evidence="2">
    <location>
        <begin position="523"/>
        <end position="541"/>
    </location>
</feature>
<keyword evidence="4" id="KW-1185">Reference proteome</keyword>